<reference evidence="2" key="5">
    <citation type="submission" date="2015-06" db="UniProtKB">
        <authorList>
            <consortium name="EnsemblFungi"/>
        </authorList>
    </citation>
    <scope>IDENTIFICATION</scope>
    <source>
        <strain evidence="2">ATCC 64411</strain>
    </source>
</reference>
<evidence type="ECO:0000313" key="2">
    <source>
        <dbReference type="EnsemblFungi" id="MAPG_04839T0"/>
    </source>
</evidence>
<gene>
    <name evidence="1" type="ORF">MAPG_04839</name>
</gene>
<dbReference type="OrthoDB" id="77405at2759"/>
<accession>A0A0C4DXT2</accession>
<protein>
    <submittedName>
        <fullName evidence="1">Peptide methionine sulfoxide</fullName>
    </submittedName>
</protein>
<reference evidence="3" key="1">
    <citation type="submission" date="2010-05" db="EMBL/GenBank/DDBJ databases">
        <title>The genome sequence of Magnaporthe poae strain ATCC 64411.</title>
        <authorList>
            <person name="Ma L.-J."/>
            <person name="Dead R."/>
            <person name="Young S."/>
            <person name="Zeng Q."/>
            <person name="Koehrsen M."/>
            <person name="Alvarado L."/>
            <person name="Berlin A."/>
            <person name="Chapman S.B."/>
            <person name="Chen Z."/>
            <person name="Freedman E."/>
            <person name="Gellesch M."/>
            <person name="Goldberg J."/>
            <person name="Griggs A."/>
            <person name="Gujja S."/>
            <person name="Heilman E.R."/>
            <person name="Heiman D."/>
            <person name="Hepburn T."/>
            <person name="Howarth C."/>
            <person name="Jen D."/>
            <person name="Larson L."/>
            <person name="Mehta T."/>
            <person name="Neiman D."/>
            <person name="Pearson M."/>
            <person name="Roberts A."/>
            <person name="Saif S."/>
            <person name="Shea T."/>
            <person name="Shenoy N."/>
            <person name="Sisk P."/>
            <person name="Stolte C."/>
            <person name="Sykes S."/>
            <person name="Walk T."/>
            <person name="White J."/>
            <person name="Yandava C."/>
            <person name="Haas B."/>
            <person name="Nusbaum C."/>
            <person name="Birren B."/>
        </authorList>
    </citation>
    <scope>NUCLEOTIDE SEQUENCE [LARGE SCALE GENOMIC DNA]</scope>
    <source>
        <strain evidence="3">ATCC 64411 / 73-15</strain>
    </source>
</reference>
<reference evidence="1" key="3">
    <citation type="submission" date="2011-03" db="EMBL/GenBank/DDBJ databases">
        <title>Annotation of Magnaporthe poae ATCC 64411.</title>
        <authorList>
            <person name="Ma L.-J."/>
            <person name="Dead R."/>
            <person name="Young S.K."/>
            <person name="Zeng Q."/>
            <person name="Gargeya S."/>
            <person name="Fitzgerald M."/>
            <person name="Haas B."/>
            <person name="Abouelleil A."/>
            <person name="Alvarado L."/>
            <person name="Arachchi H.M."/>
            <person name="Berlin A."/>
            <person name="Brown A."/>
            <person name="Chapman S.B."/>
            <person name="Chen Z."/>
            <person name="Dunbar C."/>
            <person name="Freedman E."/>
            <person name="Gearin G."/>
            <person name="Gellesch M."/>
            <person name="Goldberg J."/>
            <person name="Griggs A."/>
            <person name="Gujja S."/>
            <person name="Heiman D."/>
            <person name="Howarth C."/>
            <person name="Larson L."/>
            <person name="Lui A."/>
            <person name="MacDonald P.J.P."/>
            <person name="Mehta T."/>
            <person name="Montmayeur A."/>
            <person name="Murphy C."/>
            <person name="Neiman D."/>
            <person name="Pearson M."/>
            <person name="Priest M."/>
            <person name="Roberts A."/>
            <person name="Saif S."/>
            <person name="Shea T."/>
            <person name="Shenoy N."/>
            <person name="Sisk P."/>
            <person name="Stolte C."/>
            <person name="Sykes S."/>
            <person name="Yandava C."/>
            <person name="Wortman J."/>
            <person name="Nusbaum C."/>
            <person name="Birren B."/>
        </authorList>
    </citation>
    <scope>NUCLEOTIDE SEQUENCE</scope>
    <source>
        <strain evidence="1">ATCC 64411</strain>
    </source>
</reference>
<dbReference type="EMBL" id="GL876969">
    <property type="protein sequence ID" value="KLU85819.1"/>
    <property type="molecule type" value="Genomic_DNA"/>
</dbReference>
<dbReference type="AlphaFoldDB" id="A0A0C4DXT2"/>
<name>A0A0C4DXT2_MAGP6</name>
<dbReference type="Proteomes" id="UP000011715">
    <property type="component" value="Unassembled WGS sequence"/>
</dbReference>
<evidence type="ECO:0000313" key="1">
    <source>
        <dbReference type="EMBL" id="KLU85819.1"/>
    </source>
</evidence>
<dbReference type="VEuPathDB" id="FungiDB:MAPG_04839"/>
<dbReference type="EMBL" id="ADBL01001132">
    <property type="status" value="NOT_ANNOTATED_CDS"/>
    <property type="molecule type" value="Genomic_DNA"/>
</dbReference>
<reference evidence="1" key="2">
    <citation type="submission" date="2010-05" db="EMBL/GenBank/DDBJ databases">
        <title>The Genome Sequence of Magnaporthe poae strain ATCC 64411.</title>
        <authorList>
            <consortium name="The Broad Institute Genome Sequencing Platform"/>
            <consortium name="Broad Institute Genome Sequencing Center for Infectious Disease"/>
            <person name="Ma L.-J."/>
            <person name="Dead R."/>
            <person name="Young S."/>
            <person name="Zeng Q."/>
            <person name="Koehrsen M."/>
            <person name="Alvarado L."/>
            <person name="Berlin A."/>
            <person name="Chapman S.B."/>
            <person name="Chen Z."/>
            <person name="Freedman E."/>
            <person name="Gellesch M."/>
            <person name="Goldberg J."/>
            <person name="Griggs A."/>
            <person name="Gujja S."/>
            <person name="Heilman E.R."/>
            <person name="Heiman D."/>
            <person name="Hepburn T."/>
            <person name="Howarth C."/>
            <person name="Jen D."/>
            <person name="Larson L."/>
            <person name="Mehta T."/>
            <person name="Neiman D."/>
            <person name="Pearson M."/>
            <person name="Roberts A."/>
            <person name="Saif S."/>
            <person name="Shea T."/>
            <person name="Shenoy N."/>
            <person name="Sisk P."/>
            <person name="Stolte C."/>
            <person name="Sykes S."/>
            <person name="Walk T."/>
            <person name="White J."/>
            <person name="Yandava C."/>
            <person name="Haas B."/>
            <person name="Nusbaum C."/>
            <person name="Birren B."/>
        </authorList>
    </citation>
    <scope>NUCLEOTIDE SEQUENCE</scope>
    <source>
        <strain evidence="1">ATCC 64411</strain>
    </source>
</reference>
<proteinExistence type="predicted"/>
<organism evidence="2 3">
    <name type="scientific">Magnaporthiopsis poae (strain ATCC 64411 / 73-15)</name>
    <name type="common">Kentucky bluegrass fungus</name>
    <name type="synonym">Magnaporthe poae</name>
    <dbReference type="NCBI Taxonomy" id="644358"/>
    <lineage>
        <taxon>Eukaryota</taxon>
        <taxon>Fungi</taxon>
        <taxon>Dikarya</taxon>
        <taxon>Ascomycota</taxon>
        <taxon>Pezizomycotina</taxon>
        <taxon>Sordariomycetes</taxon>
        <taxon>Sordariomycetidae</taxon>
        <taxon>Magnaporthales</taxon>
        <taxon>Magnaporthaceae</taxon>
        <taxon>Magnaporthiopsis</taxon>
    </lineage>
</organism>
<keyword evidence="3" id="KW-1185">Reference proteome</keyword>
<reference evidence="2" key="4">
    <citation type="journal article" date="2015" name="G3 (Bethesda)">
        <title>Genome sequences of three phytopathogenic species of the Magnaporthaceae family of fungi.</title>
        <authorList>
            <person name="Okagaki L.H."/>
            <person name="Nunes C.C."/>
            <person name="Sailsbery J."/>
            <person name="Clay B."/>
            <person name="Brown D."/>
            <person name="John T."/>
            <person name="Oh Y."/>
            <person name="Young N."/>
            <person name="Fitzgerald M."/>
            <person name="Haas B.J."/>
            <person name="Zeng Q."/>
            <person name="Young S."/>
            <person name="Adiconis X."/>
            <person name="Fan L."/>
            <person name="Levin J.Z."/>
            <person name="Mitchell T.K."/>
            <person name="Okubara P.A."/>
            <person name="Farman M.L."/>
            <person name="Kohn L.M."/>
            <person name="Birren B."/>
            <person name="Ma L.-J."/>
            <person name="Dean R.A."/>
        </authorList>
    </citation>
    <scope>NUCLEOTIDE SEQUENCE</scope>
    <source>
        <strain evidence="2">ATCC 64411 / 73-15</strain>
    </source>
</reference>
<evidence type="ECO:0000313" key="3">
    <source>
        <dbReference type="Proteomes" id="UP000011715"/>
    </source>
</evidence>
<dbReference type="EnsemblFungi" id="MAPG_04839T0">
    <property type="protein sequence ID" value="MAPG_04839T0"/>
    <property type="gene ID" value="MAPG_04839"/>
</dbReference>
<sequence length="132" mass="14313">MSFISRLTRPFVTSTRLNMADGGSGLTTQKATFAAGCFWGLSHPTGQQTTTMRLIFFSMLATATALPTLLQTSMIASNTPVREPAGVLSSWFQRLIFSKQEITMHSPCFCASGSLYCRDESGELETKGICGL</sequence>
<dbReference type="EMBL" id="ADBL01001133">
    <property type="status" value="NOT_ANNOTATED_CDS"/>
    <property type="molecule type" value="Genomic_DNA"/>
</dbReference>